<evidence type="ECO:0000313" key="1">
    <source>
        <dbReference type="EMBL" id="JAH06132.1"/>
    </source>
</evidence>
<protein>
    <submittedName>
        <fullName evidence="1">Uncharacterized protein</fullName>
    </submittedName>
</protein>
<accession>A0A0E9PPA8</accession>
<dbReference type="EMBL" id="GBXM01102445">
    <property type="protein sequence ID" value="JAH06132.1"/>
    <property type="molecule type" value="Transcribed_RNA"/>
</dbReference>
<reference evidence="1" key="1">
    <citation type="submission" date="2014-11" db="EMBL/GenBank/DDBJ databases">
        <authorList>
            <person name="Amaro Gonzalez C."/>
        </authorList>
    </citation>
    <scope>NUCLEOTIDE SEQUENCE</scope>
</reference>
<dbReference type="AlphaFoldDB" id="A0A0E9PPA8"/>
<sequence length="25" mass="2558">MLCALFAARASLSSALSAVRCECSP</sequence>
<proteinExistence type="predicted"/>
<organism evidence="1">
    <name type="scientific">Anguilla anguilla</name>
    <name type="common">European freshwater eel</name>
    <name type="synonym">Muraena anguilla</name>
    <dbReference type="NCBI Taxonomy" id="7936"/>
    <lineage>
        <taxon>Eukaryota</taxon>
        <taxon>Metazoa</taxon>
        <taxon>Chordata</taxon>
        <taxon>Craniata</taxon>
        <taxon>Vertebrata</taxon>
        <taxon>Euteleostomi</taxon>
        <taxon>Actinopterygii</taxon>
        <taxon>Neopterygii</taxon>
        <taxon>Teleostei</taxon>
        <taxon>Anguilliformes</taxon>
        <taxon>Anguillidae</taxon>
        <taxon>Anguilla</taxon>
    </lineage>
</organism>
<name>A0A0E9PPA8_ANGAN</name>
<reference evidence="1" key="2">
    <citation type="journal article" date="2015" name="Fish Shellfish Immunol.">
        <title>Early steps in the European eel (Anguilla anguilla)-Vibrio vulnificus interaction in the gills: Role of the RtxA13 toxin.</title>
        <authorList>
            <person name="Callol A."/>
            <person name="Pajuelo D."/>
            <person name="Ebbesson L."/>
            <person name="Teles M."/>
            <person name="MacKenzie S."/>
            <person name="Amaro C."/>
        </authorList>
    </citation>
    <scope>NUCLEOTIDE SEQUENCE</scope>
</reference>